<name>A0ABU0E357_9FIRM</name>
<dbReference type="InterPro" id="IPR014284">
    <property type="entry name" value="RNA_pol_sigma-70_dom"/>
</dbReference>
<gene>
    <name evidence="9" type="ORF">J2S15_001908</name>
</gene>
<dbReference type="InterPro" id="IPR013325">
    <property type="entry name" value="RNA_pol_sigma_r2"/>
</dbReference>
<dbReference type="EMBL" id="JAUSUR010000003">
    <property type="protein sequence ID" value="MDQ0361161.1"/>
    <property type="molecule type" value="Genomic_DNA"/>
</dbReference>
<dbReference type="Gene3D" id="1.10.1740.10">
    <property type="match status" value="1"/>
</dbReference>
<dbReference type="PANTHER" id="PTHR43133:SF8">
    <property type="entry name" value="RNA POLYMERASE SIGMA FACTOR HI_1459-RELATED"/>
    <property type="match status" value="1"/>
</dbReference>
<evidence type="ECO:0000313" key="9">
    <source>
        <dbReference type="EMBL" id="MDQ0361161.1"/>
    </source>
</evidence>
<keyword evidence="3" id="KW-0731">Sigma factor</keyword>
<dbReference type="SUPFAM" id="SSF88946">
    <property type="entry name" value="Sigma2 domain of RNA polymerase sigma factors"/>
    <property type="match status" value="1"/>
</dbReference>
<dbReference type="RefSeq" id="WP_307407652.1">
    <property type="nucleotide sequence ID" value="NZ_JAUSUR010000003.1"/>
</dbReference>
<keyword evidence="6" id="KW-0812">Transmembrane</keyword>
<keyword evidence="6" id="KW-0472">Membrane</keyword>
<keyword evidence="6" id="KW-1133">Transmembrane helix</keyword>
<evidence type="ECO:0000259" key="8">
    <source>
        <dbReference type="Pfam" id="PF08281"/>
    </source>
</evidence>
<keyword evidence="2" id="KW-0805">Transcription regulation</keyword>
<dbReference type="NCBIfam" id="TIGR02937">
    <property type="entry name" value="sigma70-ECF"/>
    <property type="match status" value="1"/>
</dbReference>
<comment type="caution">
    <text evidence="9">The sequence shown here is derived from an EMBL/GenBank/DDBJ whole genome shotgun (WGS) entry which is preliminary data.</text>
</comment>
<dbReference type="CDD" id="cd06171">
    <property type="entry name" value="Sigma70_r4"/>
    <property type="match status" value="1"/>
</dbReference>
<evidence type="ECO:0000259" key="7">
    <source>
        <dbReference type="Pfam" id="PF04542"/>
    </source>
</evidence>
<evidence type="ECO:0000256" key="1">
    <source>
        <dbReference type="ARBA" id="ARBA00010641"/>
    </source>
</evidence>
<feature type="transmembrane region" description="Helical" evidence="6">
    <location>
        <begin position="248"/>
        <end position="269"/>
    </location>
</feature>
<dbReference type="PANTHER" id="PTHR43133">
    <property type="entry name" value="RNA POLYMERASE ECF-TYPE SIGMA FACTO"/>
    <property type="match status" value="1"/>
</dbReference>
<evidence type="ECO:0000313" key="10">
    <source>
        <dbReference type="Proteomes" id="UP001230220"/>
    </source>
</evidence>
<evidence type="ECO:0000256" key="3">
    <source>
        <dbReference type="ARBA" id="ARBA00023082"/>
    </source>
</evidence>
<organism evidence="9 10">
    <name type="scientific">Breznakia pachnodae</name>
    <dbReference type="NCBI Taxonomy" id="265178"/>
    <lineage>
        <taxon>Bacteria</taxon>
        <taxon>Bacillati</taxon>
        <taxon>Bacillota</taxon>
        <taxon>Erysipelotrichia</taxon>
        <taxon>Erysipelotrichales</taxon>
        <taxon>Erysipelotrichaceae</taxon>
        <taxon>Breznakia</taxon>
    </lineage>
</organism>
<evidence type="ECO:0000256" key="5">
    <source>
        <dbReference type="ARBA" id="ARBA00023163"/>
    </source>
</evidence>
<accession>A0ABU0E357</accession>
<keyword evidence="10" id="KW-1185">Reference proteome</keyword>
<dbReference type="InterPro" id="IPR039425">
    <property type="entry name" value="RNA_pol_sigma-70-like"/>
</dbReference>
<sequence length="455" mass="53218">MDKVKLTQIVKEVQKDIGQFELLYSQIVNRVYYWCYTVIGNEAEAKDVAQEAMIRIYNKLHTLENPETFSSWMYILVRNVCYAFLRSRRSSDKLFLDSEEYTEDFENNLREERTEVLPKEAYDLKATKEIVVKIIHALPKKQKEVITLFYLEEFKIQEIADMLNCSVGTIKSRLFDGRKSLEKNLREYQEENNVKLYGVALLPLLGLILCEHRDELCGKQDLSYNEDIYKLSKAGNFNNLVTFISNHIFMIIGTIFTITIITLIVLFAFPKNEDNKVLSAFDFNELLTDDMDMYDKLQGHPYIENIIYSTFPTRTTIEVTVILKEEAVGKDVKILFEGNEMNINSELKKVTFVVEKNGIYSIRINEKRTKLQIDNIDSQAPELVDAYQKNGFLYLNVSDERSQINYEKSYIEYNGEKYKLSSNLSVKGEFKGMIKVILYDKDENYIKYNLDFNTV</sequence>
<protein>
    <submittedName>
        <fullName evidence="9">RNA polymerase sigma factor (Sigma-70 family)</fullName>
    </submittedName>
</protein>
<evidence type="ECO:0000256" key="6">
    <source>
        <dbReference type="SAM" id="Phobius"/>
    </source>
</evidence>
<evidence type="ECO:0000256" key="2">
    <source>
        <dbReference type="ARBA" id="ARBA00023015"/>
    </source>
</evidence>
<dbReference type="Proteomes" id="UP001230220">
    <property type="component" value="Unassembled WGS sequence"/>
</dbReference>
<feature type="domain" description="RNA polymerase sigma factor 70 region 4 type 2" evidence="8">
    <location>
        <begin position="130"/>
        <end position="181"/>
    </location>
</feature>
<dbReference type="InterPro" id="IPR013249">
    <property type="entry name" value="RNA_pol_sigma70_r4_t2"/>
</dbReference>
<comment type="similarity">
    <text evidence="1">Belongs to the sigma-70 factor family. ECF subfamily.</text>
</comment>
<feature type="domain" description="RNA polymerase sigma-70 region 2" evidence="7">
    <location>
        <begin position="23"/>
        <end position="89"/>
    </location>
</feature>
<dbReference type="SUPFAM" id="SSF88659">
    <property type="entry name" value="Sigma3 and sigma4 domains of RNA polymerase sigma factors"/>
    <property type="match status" value="1"/>
</dbReference>
<dbReference type="InterPro" id="IPR007627">
    <property type="entry name" value="RNA_pol_sigma70_r2"/>
</dbReference>
<keyword evidence="4" id="KW-0238">DNA-binding</keyword>
<dbReference type="Gene3D" id="1.10.10.10">
    <property type="entry name" value="Winged helix-like DNA-binding domain superfamily/Winged helix DNA-binding domain"/>
    <property type="match status" value="1"/>
</dbReference>
<keyword evidence="5" id="KW-0804">Transcription</keyword>
<dbReference type="Pfam" id="PF08281">
    <property type="entry name" value="Sigma70_r4_2"/>
    <property type="match status" value="1"/>
</dbReference>
<reference evidence="9 10" key="1">
    <citation type="submission" date="2023-07" db="EMBL/GenBank/DDBJ databases">
        <title>Genomic Encyclopedia of Type Strains, Phase IV (KMG-IV): sequencing the most valuable type-strain genomes for metagenomic binning, comparative biology and taxonomic classification.</title>
        <authorList>
            <person name="Goeker M."/>
        </authorList>
    </citation>
    <scope>NUCLEOTIDE SEQUENCE [LARGE SCALE GENOMIC DNA]</scope>
    <source>
        <strain evidence="9 10">DSM 16784</strain>
    </source>
</reference>
<proteinExistence type="inferred from homology"/>
<evidence type="ECO:0000256" key="4">
    <source>
        <dbReference type="ARBA" id="ARBA00023125"/>
    </source>
</evidence>
<dbReference type="Pfam" id="PF04542">
    <property type="entry name" value="Sigma70_r2"/>
    <property type="match status" value="1"/>
</dbReference>
<dbReference type="InterPro" id="IPR013324">
    <property type="entry name" value="RNA_pol_sigma_r3/r4-like"/>
</dbReference>
<dbReference type="InterPro" id="IPR036388">
    <property type="entry name" value="WH-like_DNA-bd_sf"/>
</dbReference>